<gene>
    <name evidence="1" type="ORF">H8692_05675</name>
</gene>
<comment type="caution">
    <text evidence="1">The sequence shown here is derived from an EMBL/GenBank/DDBJ whole genome shotgun (WGS) entry which is preliminary data.</text>
</comment>
<accession>A0A926E8A8</accession>
<protein>
    <submittedName>
        <fullName evidence="1">Uncharacterized protein</fullName>
    </submittedName>
</protein>
<evidence type="ECO:0000313" key="2">
    <source>
        <dbReference type="Proteomes" id="UP000610862"/>
    </source>
</evidence>
<dbReference type="EMBL" id="JACRTA010000002">
    <property type="protein sequence ID" value="MBC8568253.1"/>
    <property type="molecule type" value="Genomic_DNA"/>
</dbReference>
<dbReference type="Proteomes" id="UP000610862">
    <property type="component" value="Unassembled WGS sequence"/>
</dbReference>
<sequence>MVNLKIESVRITEDLTLEGKTTGTLDLTEDGKIYVEQTGEVDNELSETSKNPVQNKVVTAALNGKVDIAQPANTILATGPPGQAQAMALGNALQIDGQSVSVKTVNEMEDSPLPMSAAGVHVIVGNIDALLKTI</sequence>
<proteinExistence type="predicted"/>
<reference evidence="1" key="1">
    <citation type="submission" date="2020-08" db="EMBL/GenBank/DDBJ databases">
        <title>Genome public.</title>
        <authorList>
            <person name="Liu C."/>
            <person name="Sun Q."/>
        </authorList>
    </citation>
    <scope>NUCLEOTIDE SEQUENCE</scope>
    <source>
        <strain evidence="1">NSJ-24</strain>
    </source>
</reference>
<keyword evidence="2" id="KW-1185">Reference proteome</keyword>
<evidence type="ECO:0000313" key="1">
    <source>
        <dbReference type="EMBL" id="MBC8568253.1"/>
    </source>
</evidence>
<organism evidence="1 2">
    <name type="scientific">Lentihominibacter hominis</name>
    <dbReference type="NCBI Taxonomy" id="2763645"/>
    <lineage>
        <taxon>Bacteria</taxon>
        <taxon>Bacillati</taxon>
        <taxon>Bacillota</taxon>
        <taxon>Clostridia</taxon>
        <taxon>Peptostreptococcales</taxon>
        <taxon>Anaerovoracaceae</taxon>
        <taxon>Lentihominibacter</taxon>
    </lineage>
</organism>
<dbReference type="RefSeq" id="WP_187525208.1">
    <property type="nucleotide sequence ID" value="NZ_JACRTA010000002.1"/>
</dbReference>
<name>A0A926E8A8_9FIRM</name>
<dbReference type="AlphaFoldDB" id="A0A926E8A8"/>